<keyword evidence="1" id="KW-1133">Transmembrane helix</keyword>
<evidence type="ECO:0000313" key="3">
    <source>
        <dbReference type="Proteomes" id="UP000181898"/>
    </source>
</evidence>
<dbReference type="KEGG" id="ten:LPB136_04255"/>
<dbReference type="Proteomes" id="UP000181898">
    <property type="component" value="Chromosome"/>
</dbReference>
<keyword evidence="1" id="KW-0472">Membrane</keyword>
<gene>
    <name evidence="2" type="ORF">LPB136_04255</name>
</gene>
<dbReference type="STRING" id="1850252.LPB136_04255"/>
<keyword evidence="1" id="KW-0812">Transmembrane</keyword>
<sequence>MGEKLYNKLNNKSILNLKQFKLQIYFVVIYLILISIFLGGYDINNNNIVEYGWVAWVIIPLYFLMFFCMIHTIYFLSRCITTIRNKKEGYGWYMLGFWVFPIGIWIIQPRIIDLLNKDSTKQNTI</sequence>
<feature type="transmembrane region" description="Helical" evidence="1">
    <location>
        <begin position="20"/>
        <end position="41"/>
    </location>
</feature>
<keyword evidence="3" id="KW-1185">Reference proteome</keyword>
<protein>
    <submittedName>
        <fullName evidence="2">Uncharacterized protein</fullName>
    </submittedName>
</protein>
<feature type="transmembrane region" description="Helical" evidence="1">
    <location>
        <begin position="53"/>
        <end position="77"/>
    </location>
</feature>
<dbReference type="AlphaFoldDB" id="A0A1L3JHK9"/>
<accession>A0A1L3JHK9</accession>
<evidence type="ECO:0000313" key="2">
    <source>
        <dbReference type="EMBL" id="APG64626.1"/>
    </source>
</evidence>
<feature type="transmembrane region" description="Helical" evidence="1">
    <location>
        <begin position="89"/>
        <end position="107"/>
    </location>
</feature>
<reference evidence="2 3" key="1">
    <citation type="submission" date="2016-11" db="EMBL/GenBank/DDBJ databases">
        <title>Tenacibaculum sp. LPB0136, isolated from marine environment.</title>
        <authorList>
            <person name="Kim E."/>
            <person name="Yi H."/>
        </authorList>
    </citation>
    <scope>NUCLEOTIDE SEQUENCE [LARGE SCALE GENOMIC DNA]</scope>
    <source>
        <strain evidence="2 3">LPB0136</strain>
    </source>
</reference>
<name>A0A1L3JHK9_9FLAO</name>
<organism evidence="2 3">
    <name type="scientific">Tenacibaculum todarodis</name>
    <dbReference type="NCBI Taxonomy" id="1850252"/>
    <lineage>
        <taxon>Bacteria</taxon>
        <taxon>Pseudomonadati</taxon>
        <taxon>Bacteroidota</taxon>
        <taxon>Flavobacteriia</taxon>
        <taxon>Flavobacteriales</taxon>
        <taxon>Flavobacteriaceae</taxon>
        <taxon>Tenacibaculum</taxon>
    </lineage>
</organism>
<evidence type="ECO:0000256" key="1">
    <source>
        <dbReference type="SAM" id="Phobius"/>
    </source>
</evidence>
<dbReference type="EMBL" id="CP018155">
    <property type="protein sequence ID" value="APG64626.1"/>
    <property type="molecule type" value="Genomic_DNA"/>
</dbReference>
<proteinExistence type="predicted"/>